<evidence type="ECO:0000313" key="5">
    <source>
        <dbReference type="Proteomes" id="UP001171916"/>
    </source>
</evidence>
<evidence type="ECO:0000259" key="3">
    <source>
        <dbReference type="PROSITE" id="PS50977"/>
    </source>
</evidence>
<reference evidence="4" key="1">
    <citation type="submission" date="2023-06" db="EMBL/GenBank/DDBJ databases">
        <title>Robiginitalea aurantiacus sp. nov. and Algoriphagus sediminis sp. nov., isolated from coastal sediment.</title>
        <authorList>
            <person name="Zhou Z.Y."/>
            <person name="An J."/>
            <person name="Jia Y.W."/>
            <person name="Du Z.J."/>
        </authorList>
    </citation>
    <scope>NUCLEOTIDE SEQUENCE</scope>
    <source>
        <strain evidence="4">C2-7</strain>
    </source>
</reference>
<organism evidence="4 5">
    <name type="scientific">Algoriphagus sediminis</name>
    <dbReference type="NCBI Taxonomy" id="3057113"/>
    <lineage>
        <taxon>Bacteria</taxon>
        <taxon>Pseudomonadati</taxon>
        <taxon>Bacteroidota</taxon>
        <taxon>Cytophagia</taxon>
        <taxon>Cytophagales</taxon>
        <taxon>Cyclobacteriaceae</taxon>
        <taxon>Algoriphagus</taxon>
    </lineage>
</organism>
<dbReference type="EMBL" id="JAUEPH010000004">
    <property type="protein sequence ID" value="MDN3204512.1"/>
    <property type="molecule type" value="Genomic_DNA"/>
</dbReference>
<keyword evidence="1 2" id="KW-0238">DNA-binding</keyword>
<dbReference type="PROSITE" id="PS50977">
    <property type="entry name" value="HTH_TETR_2"/>
    <property type="match status" value="1"/>
</dbReference>
<comment type="caution">
    <text evidence="4">The sequence shown here is derived from an EMBL/GenBank/DDBJ whole genome shotgun (WGS) entry which is preliminary data.</text>
</comment>
<proteinExistence type="predicted"/>
<dbReference type="RefSeq" id="WP_290000108.1">
    <property type="nucleotide sequence ID" value="NZ_JAUEPH010000004.1"/>
</dbReference>
<dbReference type="InterPro" id="IPR009057">
    <property type="entry name" value="Homeodomain-like_sf"/>
</dbReference>
<accession>A0ABT7YDB8</accession>
<name>A0ABT7YDB8_9BACT</name>
<dbReference type="Proteomes" id="UP001171916">
    <property type="component" value="Unassembled WGS sequence"/>
</dbReference>
<sequence length="225" mass="26000">MENILKTFKIEVNSNLYLKDPYSSELGEQIVRVSTRLIQELGMEQFTFRKLAAEIGSTEAAIYRYFENKHKLLLYLNAWYWAWMEHNLVFATANLQDASERLVVAIRLMVDGPIFEKNDYLNPKALRNLVVNESLKGYLTKAVDNEHESGIFAQVYKFGDRISEIISEINPEYKYPKTLVSTVMESSLLQSFNSQHLPGMTECAYESTGRFTFFHQLVINAISNE</sequence>
<evidence type="ECO:0000313" key="4">
    <source>
        <dbReference type="EMBL" id="MDN3204512.1"/>
    </source>
</evidence>
<keyword evidence="5" id="KW-1185">Reference proteome</keyword>
<protein>
    <submittedName>
        <fullName evidence="4">TetR/AcrR family transcriptional regulator</fullName>
    </submittedName>
</protein>
<feature type="domain" description="HTH tetR-type" evidence="3">
    <location>
        <begin position="24"/>
        <end position="84"/>
    </location>
</feature>
<feature type="DNA-binding region" description="H-T-H motif" evidence="2">
    <location>
        <begin position="47"/>
        <end position="66"/>
    </location>
</feature>
<dbReference type="PRINTS" id="PR00455">
    <property type="entry name" value="HTHTETR"/>
</dbReference>
<evidence type="ECO:0000256" key="2">
    <source>
        <dbReference type="PROSITE-ProRule" id="PRU00335"/>
    </source>
</evidence>
<dbReference type="Gene3D" id="1.10.357.10">
    <property type="entry name" value="Tetracycline Repressor, domain 2"/>
    <property type="match status" value="1"/>
</dbReference>
<evidence type="ECO:0000256" key="1">
    <source>
        <dbReference type="ARBA" id="ARBA00023125"/>
    </source>
</evidence>
<dbReference type="SUPFAM" id="SSF46689">
    <property type="entry name" value="Homeodomain-like"/>
    <property type="match status" value="1"/>
</dbReference>
<dbReference type="Pfam" id="PF00440">
    <property type="entry name" value="TetR_N"/>
    <property type="match status" value="1"/>
</dbReference>
<dbReference type="InterPro" id="IPR001647">
    <property type="entry name" value="HTH_TetR"/>
</dbReference>
<gene>
    <name evidence="4" type="ORF">QVH07_10150</name>
</gene>